<accession>B6BNW9</accession>
<comment type="caution">
    <text evidence="9">The sequence shown here is derived from an EMBL/GenBank/DDBJ whole genome shotgun (WGS) entry which is preliminary data.</text>
</comment>
<evidence type="ECO:0000256" key="6">
    <source>
        <dbReference type="ARBA" id="ARBA00029924"/>
    </source>
</evidence>
<keyword evidence="9" id="KW-0808">Transferase</keyword>
<evidence type="ECO:0000256" key="1">
    <source>
        <dbReference type="ARBA" id="ARBA00006711"/>
    </source>
</evidence>
<evidence type="ECO:0000256" key="3">
    <source>
        <dbReference type="ARBA" id="ARBA00013725"/>
    </source>
</evidence>
<comment type="similarity">
    <text evidence="1">Belongs to the RNA polymerase subunit omega family.</text>
</comment>
<evidence type="ECO:0000256" key="4">
    <source>
        <dbReference type="ARBA" id="ARBA00022478"/>
    </source>
</evidence>
<dbReference type="EC" id="2.7.7.6" evidence="2"/>
<dbReference type="Gene3D" id="3.90.940.10">
    <property type="match status" value="1"/>
</dbReference>
<proteinExistence type="inferred from homology"/>
<evidence type="ECO:0000256" key="5">
    <source>
        <dbReference type="ARBA" id="ARBA00023163"/>
    </source>
</evidence>
<protein>
    <recommendedName>
        <fullName evidence="3">DNA-directed RNA polymerase subunit omega</fullName>
        <ecNumber evidence="2">2.7.7.6</ecNumber>
    </recommendedName>
    <alternativeName>
        <fullName evidence="7">RNA polymerase omega subunit</fullName>
    </alternativeName>
    <alternativeName>
        <fullName evidence="6">Transcriptase subunit omega</fullName>
    </alternativeName>
</protein>
<keyword evidence="10" id="KW-1185">Reference proteome</keyword>
<dbReference type="STRING" id="929558.SMGD1_0397"/>
<dbReference type="GO" id="GO:0006351">
    <property type="term" value="P:DNA-templated transcription"/>
    <property type="evidence" value="ECO:0007669"/>
    <property type="project" value="InterPro"/>
</dbReference>
<dbReference type="Proteomes" id="UP000006431">
    <property type="component" value="Unassembled WGS sequence"/>
</dbReference>
<organism evidence="9 10">
    <name type="scientific">Sulfurimonas gotlandica (strain DSM 19862 / JCM 16533 / GD1)</name>
    <dbReference type="NCBI Taxonomy" id="929558"/>
    <lineage>
        <taxon>Bacteria</taxon>
        <taxon>Pseudomonadati</taxon>
        <taxon>Campylobacterota</taxon>
        <taxon>Epsilonproteobacteria</taxon>
        <taxon>Campylobacterales</taxon>
        <taxon>Sulfurimonadaceae</taxon>
        <taxon>Sulfurimonas</taxon>
    </lineage>
</organism>
<keyword evidence="5" id="KW-0804">Transcription</keyword>
<dbReference type="OrthoDB" id="5334728at2"/>
<dbReference type="Pfam" id="PF01192">
    <property type="entry name" value="RNA_pol_Rpb6"/>
    <property type="match status" value="1"/>
</dbReference>
<evidence type="ECO:0000313" key="9">
    <source>
        <dbReference type="EMBL" id="EHP28924.1"/>
    </source>
</evidence>
<evidence type="ECO:0000256" key="2">
    <source>
        <dbReference type="ARBA" id="ARBA00012418"/>
    </source>
</evidence>
<dbReference type="PATRIC" id="fig|929558.5.peg.395"/>
<name>B6BNW9_SULGG</name>
<dbReference type="InterPro" id="IPR036161">
    <property type="entry name" value="RPB6/omega-like_sf"/>
</dbReference>
<evidence type="ECO:0000256" key="8">
    <source>
        <dbReference type="ARBA" id="ARBA00048552"/>
    </source>
</evidence>
<dbReference type="InterPro" id="IPR006110">
    <property type="entry name" value="Pol_omega/Rpo6/RPB6"/>
</dbReference>
<comment type="catalytic activity">
    <reaction evidence="8">
        <text>RNA(n) + a ribonucleoside 5'-triphosphate = RNA(n+1) + diphosphate</text>
        <dbReference type="Rhea" id="RHEA:21248"/>
        <dbReference type="Rhea" id="RHEA-COMP:14527"/>
        <dbReference type="Rhea" id="RHEA-COMP:17342"/>
        <dbReference type="ChEBI" id="CHEBI:33019"/>
        <dbReference type="ChEBI" id="CHEBI:61557"/>
        <dbReference type="ChEBI" id="CHEBI:140395"/>
        <dbReference type="EC" id="2.7.7.6"/>
    </reaction>
</comment>
<dbReference type="GO" id="GO:0003899">
    <property type="term" value="F:DNA-directed RNA polymerase activity"/>
    <property type="evidence" value="ECO:0007669"/>
    <property type="project" value="UniProtKB-EC"/>
</dbReference>
<evidence type="ECO:0000313" key="10">
    <source>
        <dbReference type="Proteomes" id="UP000006431"/>
    </source>
</evidence>
<dbReference type="RefSeq" id="WP_008339921.1">
    <property type="nucleotide sequence ID" value="NZ_AFRZ01000001.1"/>
</dbReference>
<dbReference type="GO" id="GO:0000428">
    <property type="term" value="C:DNA-directed RNA polymerase complex"/>
    <property type="evidence" value="ECO:0007669"/>
    <property type="project" value="UniProtKB-KW"/>
</dbReference>
<dbReference type="eggNOG" id="COG1758">
    <property type="taxonomic scope" value="Bacteria"/>
</dbReference>
<dbReference type="GO" id="GO:0003677">
    <property type="term" value="F:DNA binding"/>
    <property type="evidence" value="ECO:0007669"/>
    <property type="project" value="InterPro"/>
</dbReference>
<sequence length="73" mass="8013">MKVEELTAKVLDENPNMDRYQLALAVAKRSDELLNGATSKLNIDPKSIKAADLALMEIAQGLIKIKGFADLEK</sequence>
<dbReference type="EMBL" id="AFRZ01000001">
    <property type="protein sequence ID" value="EHP28924.1"/>
    <property type="molecule type" value="Genomic_DNA"/>
</dbReference>
<dbReference type="AlphaFoldDB" id="B6BNW9"/>
<dbReference type="HOGENOM" id="CLU_125406_3_0_7"/>
<dbReference type="SUPFAM" id="SSF63562">
    <property type="entry name" value="RPB6/omega subunit-like"/>
    <property type="match status" value="1"/>
</dbReference>
<keyword evidence="9" id="KW-0548">Nucleotidyltransferase</keyword>
<evidence type="ECO:0000256" key="7">
    <source>
        <dbReference type="ARBA" id="ARBA00030998"/>
    </source>
</evidence>
<accession>H1FUR7</accession>
<gene>
    <name evidence="9" type="primary">rpoZ</name>
    <name evidence="9" type="ORF">SMGD1_0397</name>
</gene>
<keyword evidence="4" id="KW-0240">DNA-directed RNA polymerase</keyword>
<dbReference type="SMART" id="SM01409">
    <property type="entry name" value="RNA_pol_Rpb6"/>
    <property type="match status" value="1"/>
</dbReference>
<reference evidence="9 10" key="1">
    <citation type="journal article" date="2012" name="Proc. Natl. Acad. Sci. U.S.A.">
        <title>Genome and physiology of a model Epsilonproteobacterium responsible for sulfide detoxification in marine oxygen depletion zones.</title>
        <authorList>
            <person name="Grote J."/>
            <person name="Schott T."/>
            <person name="Bruckner C.G."/>
            <person name="Glockner F.O."/>
            <person name="Jost G."/>
            <person name="Teeling H."/>
            <person name="Labrenz M."/>
            <person name="Jurgens K."/>
        </authorList>
    </citation>
    <scope>NUCLEOTIDE SEQUENCE [LARGE SCALE GENOMIC DNA]</scope>
    <source>
        <strain evidence="9 10">GD1</strain>
    </source>
</reference>